<feature type="compositionally biased region" description="Basic and acidic residues" evidence="1">
    <location>
        <begin position="102"/>
        <end position="112"/>
    </location>
</feature>
<gene>
    <name evidence="3" type="ORF">ELB75_00110</name>
</gene>
<dbReference type="Proteomes" id="UP000282435">
    <property type="component" value="Chromosome"/>
</dbReference>
<dbReference type="AlphaFoldDB" id="A0A3S9SGH6"/>
<dbReference type="Gene3D" id="3.40.50.300">
    <property type="entry name" value="P-loop containing nucleotide triphosphate hydrolases"/>
    <property type="match status" value="1"/>
</dbReference>
<evidence type="ECO:0000313" key="3">
    <source>
        <dbReference type="EMBL" id="AZR58584.1"/>
    </source>
</evidence>
<protein>
    <recommendedName>
        <fullName evidence="2">AAA+ ATPase domain-containing protein</fullName>
    </recommendedName>
</protein>
<feature type="compositionally biased region" description="Basic residues" evidence="1">
    <location>
        <begin position="18"/>
        <end position="30"/>
    </location>
</feature>
<dbReference type="SMART" id="SM00382">
    <property type="entry name" value="AAA"/>
    <property type="match status" value="1"/>
</dbReference>
<organism evidence="3 4">
    <name type="scientific">Eikenella corrodens</name>
    <dbReference type="NCBI Taxonomy" id="539"/>
    <lineage>
        <taxon>Bacteria</taxon>
        <taxon>Pseudomonadati</taxon>
        <taxon>Pseudomonadota</taxon>
        <taxon>Betaproteobacteria</taxon>
        <taxon>Neisseriales</taxon>
        <taxon>Neisseriaceae</taxon>
        <taxon>Eikenella</taxon>
    </lineage>
</organism>
<dbReference type="GO" id="GO:0005524">
    <property type="term" value="F:ATP binding"/>
    <property type="evidence" value="ECO:0007669"/>
    <property type="project" value="InterPro"/>
</dbReference>
<dbReference type="InterPro" id="IPR027417">
    <property type="entry name" value="P-loop_NTPase"/>
</dbReference>
<dbReference type="EMBL" id="CP034670">
    <property type="protein sequence ID" value="AZR58584.1"/>
    <property type="molecule type" value="Genomic_DNA"/>
</dbReference>
<dbReference type="PANTHER" id="PTHR30050">
    <property type="entry name" value="CHROMOSOMAL REPLICATION INITIATOR PROTEIN DNAA"/>
    <property type="match status" value="1"/>
</dbReference>
<dbReference type="SUPFAM" id="SSF52540">
    <property type="entry name" value="P-loop containing nucleoside triphosphate hydrolases"/>
    <property type="match status" value="1"/>
</dbReference>
<evidence type="ECO:0000313" key="4">
    <source>
        <dbReference type="Proteomes" id="UP000282435"/>
    </source>
</evidence>
<evidence type="ECO:0000259" key="2">
    <source>
        <dbReference type="SMART" id="SM00382"/>
    </source>
</evidence>
<feature type="region of interest" description="Disordered" evidence="1">
    <location>
        <begin position="102"/>
        <end position="121"/>
    </location>
</feature>
<feature type="compositionally biased region" description="Polar residues" evidence="1">
    <location>
        <begin position="1"/>
        <end position="15"/>
    </location>
</feature>
<feature type="domain" description="AAA+ ATPase" evidence="2">
    <location>
        <begin position="166"/>
        <end position="297"/>
    </location>
</feature>
<feature type="region of interest" description="Disordered" evidence="1">
    <location>
        <begin position="1"/>
        <end position="41"/>
    </location>
</feature>
<dbReference type="Pfam" id="PF01695">
    <property type="entry name" value="IstB_IS21"/>
    <property type="match status" value="1"/>
</dbReference>
<proteinExistence type="predicted"/>
<sequence>MAASRPWQSSRPTQTQPHQHRAAAHQRRRPPSQGYFVMDTATEPQSIGNFLRQALPDLFTPVSTSQKTCPKHGIEYTEEVYTRFTRGCPECAKEAEAERQQRQAEEREEQHRQWQQQQIEKRIGDSRIPKRFCDKTISGYRADNEQQRYIVERFKVYATEFQTGHSGRCLALLGNAGTGKTHLACAVARHVIRNCNGFARFTSVAEINRIVRESKSYDSEISESEVIAAFGGYDLLIIDEVGVQSGTEAESRALFDVFNERYQNMKPTILISNLSPEGFKAAVGDRIADRVKEDGGEVLIFDWESSRG</sequence>
<name>A0A3S9SGH6_EIKCO</name>
<evidence type="ECO:0000256" key="1">
    <source>
        <dbReference type="SAM" id="MobiDB-lite"/>
    </source>
</evidence>
<dbReference type="GO" id="GO:0006260">
    <property type="term" value="P:DNA replication"/>
    <property type="evidence" value="ECO:0007669"/>
    <property type="project" value="TreeGrafter"/>
</dbReference>
<dbReference type="InterPro" id="IPR003593">
    <property type="entry name" value="AAA+_ATPase"/>
</dbReference>
<accession>A0A3S9SGH6</accession>
<dbReference type="PANTHER" id="PTHR30050:SF4">
    <property type="entry name" value="ATP-BINDING PROTEIN RV3427C IN INSERTION SEQUENCE-RELATED"/>
    <property type="match status" value="1"/>
</dbReference>
<dbReference type="InterPro" id="IPR002611">
    <property type="entry name" value="IstB_ATP-bd"/>
</dbReference>
<dbReference type="CDD" id="cd00009">
    <property type="entry name" value="AAA"/>
    <property type="match status" value="1"/>
</dbReference>
<reference evidence="3 4" key="1">
    <citation type="submission" date="2018-12" db="EMBL/GenBank/DDBJ databases">
        <title>Genome sequencing of Eikenella corrodens KCOM 3110 (= JS217).</title>
        <authorList>
            <person name="Koo J.-K."/>
            <person name="Park S.-N."/>
            <person name="Lim Y.K."/>
        </authorList>
    </citation>
    <scope>NUCLEOTIDE SEQUENCE [LARGE SCALE GENOMIC DNA]</scope>
    <source>
        <strain evidence="3 4">KCOM 3110</strain>
    </source>
</reference>
<dbReference type="OrthoDB" id="9773429at2"/>